<name>A0A6A5HTH8_CAERE</name>
<feature type="transmembrane region" description="Helical" evidence="1">
    <location>
        <begin position="133"/>
        <end position="152"/>
    </location>
</feature>
<feature type="transmembrane region" description="Helical" evidence="1">
    <location>
        <begin position="42"/>
        <end position="63"/>
    </location>
</feature>
<feature type="transmembrane region" description="Helical" evidence="1">
    <location>
        <begin position="198"/>
        <end position="218"/>
    </location>
</feature>
<evidence type="ECO:0000313" key="2">
    <source>
        <dbReference type="EMBL" id="KAF1771039.1"/>
    </source>
</evidence>
<dbReference type="GeneID" id="9817572"/>
<sequence length="295" mass="34063">MALATLFIPYSFYFGLYDIYYKTDTKLDDLESSEAQKLLIKWILKNILIIAYFFPGLPLRWFINETTLLKYGSAGIALTTVWIPCVKNYPNLTILLMILHVICFIVGPFNTFRNFLRGGYRQYRGSTLVHDRNLLKIGSIGVALTTVFIPCVKDSAHLLIPLVLIHAFCFVIGPLHYYIQYIREYIQGFHREPNDNDLFIFSGFFWLFTGNGIVKHFIKARVPDKLILMDHLSYMLVPQTPLDFAKVESGLAIMLFVLTMIPERVHVEKEMLIIVCIFLYGLAYVVYSCVCYSCI</sequence>
<reference evidence="2 3" key="1">
    <citation type="submission" date="2019-12" db="EMBL/GenBank/DDBJ databases">
        <title>Chromosome-level assembly of the Caenorhabditis remanei genome.</title>
        <authorList>
            <person name="Teterina A.A."/>
            <person name="Willis J.H."/>
            <person name="Phillips P.C."/>
        </authorList>
    </citation>
    <scope>NUCLEOTIDE SEQUENCE [LARGE SCALE GENOMIC DNA]</scope>
    <source>
        <strain evidence="2 3">PX506</strain>
        <tissue evidence="2">Whole organism</tissue>
    </source>
</reference>
<dbReference type="KEGG" id="crq:GCK72_002863"/>
<evidence type="ECO:0000313" key="3">
    <source>
        <dbReference type="Proteomes" id="UP000483820"/>
    </source>
</evidence>
<dbReference type="CTD" id="9817572"/>
<accession>A0A6A5HTH8</accession>
<protein>
    <submittedName>
        <fullName evidence="2">Uncharacterized protein</fullName>
    </submittedName>
</protein>
<evidence type="ECO:0000256" key="1">
    <source>
        <dbReference type="SAM" id="Phobius"/>
    </source>
</evidence>
<dbReference type="Proteomes" id="UP000483820">
    <property type="component" value="Chromosome I"/>
</dbReference>
<dbReference type="AlphaFoldDB" id="A0A6A5HTH8"/>
<comment type="caution">
    <text evidence="2">The sequence shown here is derived from an EMBL/GenBank/DDBJ whole genome shotgun (WGS) entry which is preliminary data.</text>
</comment>
<keyword evidence="1" id="KW-0472">Membrane</keyword>
<organism evidence="2 3">
    <name type="scientific">Caenorhabditis remanei</name>
    <name type="common">Caenorhabditis vulgaris</name>
    <dbReference type="NCBI Taxonomy" id="31234"/>
    <lineage>
        <taxon>Eukaryota</taxon>
        <taxon>Metazoa</taxon>
        <taxon>Ecdysozoa</taxon>
        <taxon>Nematoda</taxon>
        <taxon>Chromadorea</taxon>
        <taxon>Rhabditida</taxon>
        <taxon>Rhabditina</taxon>
        <taxon>Rhabditomorpha</taxon>
        <taxon>Rhabditoidea</taxon>
        <taxon>Rhabditidae</taxon>
        <taxon>Peloderinae</taxon>
        <taxon>Caenorhabditis</taxon>
    </lineage>
</organism>
<dbReference type="EMBL" id="WUAV01000001">
    <property type="protein sequence ID" value="KAF1771039.1"/>
    <property type="molecule type" value="Genomic_DNA"/>
</dbReference>
<keyword evidence="1" id="KW-0812">Transmembrane</keyword>
<feature type="transmembrane region" description="Helical" evidence="1">
    <location>
        <begin position="158"/>
        <end position="178"/>
    </location>
</feature>
<proteinExistence type="predicted"/>
<feature type="transmembrane region" description="Helical" evidence="1">
    <location>
        <begin position="271"/>
        <end position="287"/>
    </location>
</feature>
<keyword evidence="1" id="KW-1133">Transmembrane helix</keyword>
<feature type="transmembrane region" description="Helical" evidence="1">
    <location>
        <begin position="92"/>
        <end position="112"/>
    </location>
</feature>
<dbReference type="RefSeq" id="XP_053592301.1">
    <property type="nucleotide sequence ID" value="XM_053723656.1"/>
</dbReference>
<gene>
    <name evidence="2" type="ORF">GCK72_002863</name>
</gene>
<feature type="transmembrane region" description="Helical" evidence="1">
    <location>
        <begin position="6"/>
        <end position="21"/>
    </location>
</feature>